<reference evidence="9 10" key="1">
    <citation type="journal article" date="2016" name="Nat. Commun.">
        <title>Thousands of microbial genomes shed light on interconnected biogeochemical processes in an aquifer system.</title>
        <authorList>
            <person name="Anantharaman K."/>
            <person name="Brown C.T."/>
            <person name="Hug L.A."/>
            <person name="Sharon I."/>
            <person name="Castelle C.J."/>
            <person name="Probst A.J."/>
            <person name="Thomas B.C."/>
            <person name="Singh A."/>
            <person name="Wilkins M.J."/>
            <person name="Karaoz U."/>
            <person name="Brodie E.L."/>
            <person name="Williams K.H."/>
            <person name="Hubbard S.S."/>
            <person name="Banfield J.F."/>
        </authorList>
    </citation>
    <scope>NUCLEOTIDE SEQUENCE [LARGE SCALE GENOMIC DNA]</scope>
</reference>
<evidence type="ECO:0000256" key="5">
    <source>
        <dbReference type="ARBA" id="ARBA00022777"/>
    </source>
</evidence>
<dbReference type="GO" id="GO:0004618">
    <property type="term" value="F:phosphoglycerate kinase activity"/>
    <property type="evidence" value="ECO:0007669"/>
    <property type="project" value="UniProtKB-EC"/>
</dbReference>
<keyword evidence="3 8" id="KW-0808">Transferase</keyword>
<dbReference type="Gene3D" id="3.40.50.1260">
    <property type="entry name" value="Phosphoglycerate kinase, N-terminal domain"/>
    <property type="match status" value="2"/>
</dbReference>
<dbReference type="PANTHER" id="PTHR11406:SF23">
    <property type="entry name" value="PHOSPHOGLYCERATE KINASE 1, CHLOROPLASTIC-RELATED"/>
    <property type="match status" value="1"/>
</dbReference>
<gene>
    <name evidence="9" type="ORF">A2817_03615</name>
</gene>
<dbReference type="InterPro" id="IPR036043">
    <property type="entry name" value="Phosphoglycerate_kinase_sf"/>
</dbReference>
<dbReference type="PRINTS" id="PR00477">
    <property type="entry name" value="PHGLYCKINASE"/>
</dbReference>
<proteinExistence type="inferred from homology"/>
<accession>A0A1F8EC74</accession>
<dbReference type="InterPro" id="IPR015824">
    <property type="entry name" value="Phosphoglycerate_kinase_N"/>
</dbReference>
<dbReference type="GO" id="GO:0005829">
    <property type="term" value="C:cytosol"/>
    <property type="evidence" value="ECO:0007669"/>
    <property type="project" value="TreeGrafter"/>
</dbReference>
<dbReference type="GO" id="GO:0043531">
    <property type="term" value="F:ADP binding"/>
    <property type="evidence" value="ECO:0007669"/>
    <property type="project" value="TreeGrafter"/>
</dbReference>
<dbReference type="EMBL" id="MGIZ01000038">
    <property type="protein sequence ID" value="OGM98521.1"/>
    <property type="molecule type" value="Genomic_DNA"/>
</dbReference>
<organism evidence="9 10">
    <name type="scientific">Candidatus Yanofskybacteria bacterium RIFCSPHIGHO2_01_FULL_39_8b</name>
    <dbReference type="NCBI Taxonomy" id="1802659"/>
    <lineage>
        <taxon>Bacteria</taxon>
        <taxon>Candidatus Yanofskyibacteriota</taxon>
    </lineage>
</organism>
<comment type="caution">
    <text evidence="9">The sequence shown here is derived from an EMBL/GenBank/DDBJ whole genome shotgun (WGS) entry which is preliminary data.</text>
</comment>
<evidence type="ECO:0000313" key="10">
    <source>
        <dbReference type="Proteomes" id="UP000177594"/>
    </source>
</evidence>
<dbReference type="GO" id="GO:0006096">
    <property type="term" value="P:glycolytic process"/>
    <property type="evidence" value="ECO:0007669"/>
    <property type="project" value="InterPro"/>
</dbReference>
<comment type="catalytic activity">
    <reaction evidence="1 8">
        <text>(2R)-3-phosphoglycerate + ATP = (2R)-3-phospho-glyceroyl phosphate + ADP</text>
        <dbReference type="Rhea" id="RHEA:14801"/>
        <dbReference type="ChEBI" id="CHEBI:30616"/>
        <dbReference type="ChEBI" id="CHEBI:57604"/>
        <dbReference type="ChEBI" id="CHEBI:58272"/>
        <dbReference type="ChEBI" id="CHEBI:456216"/>
        <dbReference type="EC" id="2.7.2.3"/>
    </reaction>
</comment>
<dbReference type="InterPro" id="IPR001576">
    <property type="entry name" value="Phosphoglycerate_kinase"/>
</dbReference>
<evidence type="ECO:0000313" key="9">
    <source>
        <dbReference type="EMBL" id="OGM98521.1"/>
    </source>
</evidence>
<keyword evidence="6 7" id="KW-0067">ATP-binding</keyword>
<name>A0A1F8EC74_9BACT</name>
<feature type="binding site" evidence="7">
    <location>
        <begin position="320"/>
        <end position="323"/>
    </location>
    <ligand>
        <name>ATP</name>
        <dbReference type="ChEBI" id="CHEBI:30616"/>
    </ligand>
</feature>
<keyword evidence="5 8" id="KW-0418">Kinase</keyword>
<comment type="similarity">
    <text evidence="8">Belongs to the phosphoglycerate kinase family.</text>
</comment>
<dbReference type="PANTHER" id="PTHR11406">
    <property type="entry name" value="PHOSPHOGLYCERATE KINASE"/>
    <property type="match status" value="1"/>
</dbReference>
<evidence type="ECO:0000256" key="7">
    <source>
        <dbReference type="PIRSR" id="PIRSR000724-2"/>
    </source>
</evidence>
<evidence type="ECO:0000256" key="4">
    <source>
        <dbReference type="ARBA" id="ARBA00022741"/>
    </source>
</evidence>
<feature type="binding site" evidence="7">
    <location>
        <position position="294"/>
    </location>
    <ligand>
        <name>ATP</name>
        <dbReference type="ChEBI" id="CHEBI:30616"/>
    </ligand>
</feature>
<evidence type="ECO:0000256" key="6">
    <source>
        <dbReference type="ARBA" id="ARBA00022840"/>
    </source>
</evidence>
<dbReference type="PIRSF" id="PIRSF000724">
    <property type="entry name" value="Pgk"/>
    <property type="match status" value="1"/>
</dbReference>
<protein>
    <recommendedName>
        <fullName evidence="2 8">Phosphoglycerate kinase</fullName>
        <ecNumber evidence="2 8">2.7.2.3</ecNumber>
    </recommendedName>
</protein>
<keyword evidence="4" id="KW-0547">Nucleotide-binding</keyword>
<evidence type="ECO:0000256" key="1">
    <source>
        <dbReference type="ARBA" id="ARBA00000642"/>
    </source>
</evidence>
<evidence type="ECO:0000256" key="2">
    <source>
        <dbReference type="ARBA" id="ARBA00013061"/>
    </source>
</evidence>
<dbReference type="GO" id="GO:0006094">
    <property type="term" value="P:gluconeogenesis"/>
    <property type="evidence" value="ECO:0007669"/>
    <property type="project" value="TreeGrafter"/>
</dbReference>
<dbReference type="Proteomes" id="UP000177594">
    <property type="component" value="Unassembled WGS sequence"/>
</dbReference>
<evidence type="ECO:0000256" key="8">
    <source>
        <dbReference type="RuleBase" id="RU000532"/>
    </source>
</evidence>
<dbReference type="AlphaFoldDB" id="A0A1F8EC74"/>
<dbReference type="GO" id="GO:0005524">
    <property type="term" value="F:ATP binding"/>
    <property type="evidence" value="ECO:0007669"/>
    <property type="project" value="UniProtKB-KW"/>
</dbReference>
<dbReference type="Pfam" id="PF00162">
    <property type="entry name" value="PGK"/>
    <property type="match status" value="1"/>
</dbReference>
<dbReference type="EC" id="2.7.2.3" evidence="2 8"/>
<sequence>MKTVSDIPDFKGKKVLLRTDFDVPILTNDQRLMTSNKLQIAETFRIHKQKPMIDYLLDGGAKVVMVSHISAVNSFKPILPQLESLLNRPIHLEAKLPSGSLASGLTLLDNIRRWPGEKENSNEFAKQLGTGFDFYINNAFAVCHRRHASISAIVKFLPSYAGLLTEEETENLNKVINSSKESKIIIIGGAKAETKIPVIKNLIDKSEKIILGGVVANDIFKERGMDIDDSLADKNSKELFVGLDIYDSRLVLADDFNAPGGKILDIGPASISKFIDLIGQAKMVIWNGPMGLFENSDYAKGTYEIAKALANLNSFRVIGGGDTITAVNRLGILNKFNFVSTGGGAMLAFLAGEKLPGLEALGYY</sequence>
<feature type="binding site" evidence="7">
    <location>
        <position position="195"/>
    </location>
    <ligand>
        <name>ATP</name>
        <dbReference type="ChEBI" id="CHEBI:30616"/>
    </ligand>
</feature>
<evidence type="ECO:0000256" key="3">
    <source>
        <dbReference type="ARBA" id="ARBA00022679"/>
    </source>
</evidence>
<dbReference type="SUPFAM" id="SSF53748">
    <property type="entry name" value="Phosphoglycerate kinase"/>
    <property type="match status" value="1"/>
</dbReference>